<comment type="caution">
    <text evidence="2">The sequence shown here is derived from an EMBL/GenBank/DDBJ whole genome shotgun (WGS) entry which is preliminary data.</text>
</comment>
<organism evidence="2 3">
    <name type="scientific">Ilex paraguariensis</name>
    <name type="common">yerba mate</name>
    <dbReference type="NCBI Taxonomy" id="185542"/>
    <lineage>
        <taxon>Eukaryota</taxon>
        <taxon>Viridiplantae</taxon>
        <taxon>Streptophyta</taxon>
        <taxon>Embryophyta</taxon>
        <taxon>Tracheophyta</taxon>
        <taxon>Spermatophyta</taxon>
        <taxon>Magnoliopsida</taxon>
        <taxon>eudicotyledons</taxon>
        <taxon>Gunneridae</taxon>
        <taxon>Pentapetalae</taxon>
        <taxon>asterids</taxon>
        <taxon>campanulids</taxon>
        <taxon>Aquifoliales</taxon>
        <taxon>Aquifoliaceae</taxon>
        <taxon>Ilex</taxon>
    </lineage>
</organism>
<gene>
    <name evidence="2" type="ORF">ILEXP_LOCUS35090</name>
</gene>
<feature type="compositionally biased region" description="Polar residues" evidence="1">
    <location>
        <begin position="1"/>
        <end position="23"/>
    </location>
</feature>
<protein>
    <submittedName>
        <fullName evidence="2">Uncharacterized protein</fullName>
    </submittedName>
</protein>
<evidence type="ECO:0000313" key="3">
    <source>
        <dbReference type="Proteomes" id="UP001642360"/>
    </source>
</evidence>
<evidence type="ECO:0000313" key="2">
    <source>
        <dbReference type="EMBL" id="CAK9165906.1"/>
    </source>
</evidence>
<feature type="non-terminal residue" evidence="2">
    <location>
        <position position="1"/>
    </location>
</feature>
<dbReference type="EMBL" id="CAUOFW020004493">
    <property type="protein sequence ID" value="CAK9165906.1"/>
    <property type="molecule type" value="Genomic_DNA"/>
</dbReference>
<evidence type="ECO:0000256" key="1">
    <source>
        <dbReference type="SAM" id="MobiDB-lite"/>
    </source>
</evidence>
<proteinExistence type="predicted"/>
<name>A0ABC8T917_9AQUA</name>
<keyword evidence="3" id="KW-1185">Reference proteome</keyword>
<sequence>SQLGLNPSPWKRSTTISSPMNSDLSTISPPLTSLLLGLTMQPVEEILHVALIVATILSSEPHLLDKGLHVVIPTGNHVVGAQHSFLS</sequence>
<feature type="region of interest" description="Disordered" evidence="1">
    <location>
        <begin position="1"/>
        <end position="24"/>
    </location>
</feature>
<accession>A0ABC8T917</accession>
<dbReference type="Proteomes" id="UP001642360">
    <property type="component" value="Unassembled WGS sequence"/>
</dbReference>
<dbReference type="AlphaFoldDB" id="A0ABC8T917"/>
<reference evidence="2 3" key="1">
    <citation type="submission" date="2024-02" db="EMBL/GenBank/DDBJ databases">
        <authorList>
            <person name="Vignale AGUSTIN F."/>
            <person name="Sosa J E."/>
            <person name="Modenutti C."/>
        </authorList>
    </citation>
    <scope>NUCLEOTIDE SEQUENCE [LARGE SCALE GENOMIC DNA]</scope>
</reference>